<evidence type="ECO:0000313" key="1">
    <source>
        <dbReference type="EMBL" id="KAI9634927.1"/>
    </source>
</evidence>
<dbReference type="EMBL" id="JAKWFO010000006">
    <property type="protein sequence ID" value="KAI9634927.1"/>
    <property type="molecule type" value="Genomic_DNA"/>
</dbReference>
<dbReference type="RefSeq" id="XP_052944704.1">
    <property type="nucleotide sequence ID" value="XM_053087473.1"/>
</dbReference>
<dbReference type="GeneID" id="77726678"/>
<keyword evidence="2" id="KW-1185">Reference proteome</keyword>
<gene>
    <name evidence="1" type="ORF">MKK02DRAFT_28045</name>
</gene>
<evidence type="ECO:0000313" key="2">
    <source>
        <dbReference type="Proteomes" id="UP001164286"/>
    </source>
</evidence>
<comment type="caution">
    <text evidence="1">The sequence shown here is derived from an EMBL/GenBank/DDBJ whole genome shotgun (WGS) entry which is preliminary data.</text>
</comment>
<proteinExistence type="predicted"/>
<protein>
    <submittedName>
        <fullName evidence="1">Uncharacterized protein</fullName>
    </submittedName>
</protein>
<accession>A0AA38H713</accession>
<reference evidence="1" key="1">
    <citation type="journal article" date="2022" name="G3 (Bethesda)">
        <title>High quality genome of the basidiomycete yeast Dioszegia hungarica PDD-24b-2 isolated from cloud water.</title>
        <authorList>
            <person name="Jarrige D."/>
            <person name="Haridas S."/>
            <person name="Bleykasten-Grosshans C."/>
            <person name="Joly M."/>
            <person name="Nadalig T."/>
            <person name="Sancelme M."/>
            <person name="Vuilleumier S."/>
            <person name="Grigoriev I.V."/>
            <person name="Amato P."/>
            <person name="Bringel F."/>
        </authorList>
    </citation>
    <scope>NUCLEOTIDE SEQUENCE</scope>
    <source>
        <strain evidence="1">PDD-24b-2</strain>
    </source>
</reference>
<organism evidence="1 2">
    <name type="scientific">Dioszegia hungarica</name>
    <dbReference type="NCBI Taxonomy" id="4972"/>
    <lineage>
        <taxon>Eukaryota</taxon>
        <taxon>Fungi</taxon>
        <taxon>Dikarya</taxon>
        <taxon>Basidiomycota</taxon>
        <taxon>Agaricomycotina</taxon>
        <taxon>Tremellomycetes</taxon>
        <taxon>Tremellales</taxon>
        <taxon>Bulleribasidiaceae</taxon>
        <taxon>Dioszegia</taxon>
    </lineage>
</organism>
<sequence length="276" mass="31718">MPVRPLRPKQLVEGLLVPLVTKRLKESFDRNLIIKMPQFEEPVAVQGQARWVMTRCCQCANLYLVEDGVIEATYTDPDEGGMELQLWKFGLFPLRPIEDGERLRWHVGREDIQWYPGGRDHDGSDDGAEIMQRLIYRRRDIHLDSETRARIELDPELKTPRHDCYRDFIAEHTFATGVRLLRPLVHGSGPAPEGSRKLKSGDARVMLISGKRYILDQGGCKTCANVKICPDSLHRYPNSIQLELITTRRVEKGEAIKWWASDGCGDQDVCYHHRAF</sequence>
<name>A0AA38H713_9TREE</name>
<dbReference type="Proteomes" id="UP001164286">
    <property type="component" value="Unassembled WGS sequence"/>
</dbReference>
<dbReference type="AlphaFoldDB" id="A0AA38H713"/>